<dbReference type="EMBL" id="FMSH01000154">
    <property type="protein sequence ID" value="SCU75561.1"/>
    <property type="molecule type" value="Genomic_DNA"/>
</dbReference>
<accession>A0A1K0JC86</accession>
<dbReference type="AlphaFoldDB" id="A0A1K0JC86"/>
<evidence type="ECO:0000313" key="1">
    <source>
        <dbReference type="EMBL" id="SCU75561.1"/>
    </source>
</evidence>
<organism evidence="1">
    <name type="scientific">Cupriavidus necator</name>
    <name type="common">Alcaligenes eutrophus</name>
    <name type="synonym">Ralstonia eutropha</name>
    <dbReference type="NCBI Taxonomy" id="106590"/>
    <lineage>
        <taxon>Bacteria</taxon>
        <taxon>Pseudomonadati</taxon>
        <taxon>Pseudomonadota</taxon>
        <taxon>Betaproteobacteria</taxon>
        <taxon>Burkholderiales</taxon>
        <taxon>Burkholderiaceae</taxon>
        <taxon>Cupriavidus</taxon>
    </lineage>
</organism>
<sequence>MTQIAERVTVEVGGAQVAIPAQFVVKAWLESLATTASTPVPATGRPTLAAGELYAGVILGKDGAPDHHLILLPGAAEEVTWEKAKEWAASIGGELPTRREQSLLYANLKEEFEEAWYWSGVQSARYSDYAWGQTFNAGGQDGNRKRNAFRARAVRRLIL</sequence>
<dbReference type="RefSeq" id="WP_340524142.1">
    <property type="nucleotide sequence ID" value="NZ_FMSH01000154.1"/>
</dbReference>
<protein>
    <recommendedName>
        <fullName evidence="2">DUF1566 domain-containing protein</fullName>
    </recommendedName>
</protein>
<name>A0A1K0JC86_CUPNE</name>
<reference evidence="1" key="1">
    <citation type="submission" date="2016-09" db="EMBL/GenBank/DDBJ databases">
        <authorList>
            <person name="Capua I."/>
            <person name="De Benedictis P."/>
            <person name="Joannis T."/>
            <person name="Lombin L.H."/>
            <person name="Cattoli G."/>
        </authorList>
    </citation>
    <scope>NUCLEOTIDE SEQUENCE</scope>
    <source>
        <strain evidence="1">B9</strain>
    </source>
</reference>
<proteinExistence type="predicted"/>
<evidence type="ECO:0008006" key="2">
    <source>
        <dbReference type="Google" id="ProtNLM"/>
    </source>
</evidence>
<gene>
    <name evidence="1" type="ORF">CNECB9_2370135</name>
</gene>